<gene>
    <name evidence="1" type="ORF">F9C07_4726</name>
</gene>
<protein>
    <submittedName>
        <fullName evidence="1">Uncharacterized protein</fullName>
    </submittedName>
</protein>
<dbReference type="Proteomes" id="UP000596276">
    <property type="component" value="Chromosome 3"/>
</dbReference>
<accession>A0A7U2ML49</accession>
<proteinExistence type="predicted"/>
<dbReference type="VEuPathDB" id="FungiDB:F9C07_4726"/>
<dbReference type="EMBL" id="CP044620">
    <property type="protein sequence ID" value="QRD85696.1"/>
    <property type="molecule type" value="Genomic_DNA"/>
</dbReference>
<dbReference type="AlphaFoldDB" id="A0A7U2ML49"/>
<sequence>MHESVVSSIDDIWFASGQEWFTERGPTCRTLQSARVVSLMLDRVTKTSLGLIFQVDWAIAEDVRREVVESG</sequence>
<organism evidence="1 2">
    <name type="scientific">Aspergillus flavus (strain ATCC 200026 / FGSC A1120 / IAM 13836 / NRRL 3357 / JCM 12722 / SRRC 167)</name>
    <dbReference type="NCBI Taxonomy" id="332952"/>
    <lineage>
        <taxon>Eukaryota</taxon>
        <taxon>Fungi</taxon>
        <taxon>Dikarya</taxon>
        <taxon>Ascomycota</taxon>
        <taxon>Pezizomycotina</taxon>
        <taxon>Eurotiomycetes</taxon>
        <taxon>Eurotiomycetidae</taxon>
        <taxon>Eurotiales</taxon>
        <taxon>Aspergillaceae</taxon>
        <taxon>Aspergillus</taxon>
        <taxon>Aspergillus subgen. Circumdati</taxon>
    </lineage>
</organism>
<reference evidence="2" key="1">
    <citation type="journal article" date="2021" name="G3 (Bethesda)">
        <title>Chromosome assembled and annotated genome sequence of Aspergillus flavus NRRL 3357.</title>
        <authorList>
            <person name="Skerker J.M."/>
            <person name="Pianalto K.M."/>
            <person name="Mondo S.J."/>
            <person name="Yang K."/>
            <person name="Arkin A.P."/>
            <person name="Keller N.P."/>
            <person name="Grigoriev I.V."/>
            <person name="Louise Glass N.L."/>
        </authorList>
    </citation>
    <scope>NUCLEOTIDE SEQUENCE [LARGE SCALE GENOMIC DNA]</scope>
    <source>
        <strain evidence="2">ATCC 200026 / FGSC A1120 / IAM 13836 / NRRL 3357 / JCM 12722 / SRRC 167</strain>
    </source>
</reference>
<evidence type="ECO:0000313" key="2">
    <source>
        <dbReference type="Proteomes" id="UP000596276"/>
    </source>
</evidence>
<evidence type="ECO:0000313" key="1">
    <source>
        <dbReference type="EMBL" id="QRD85696.1"/>
    </source>
</evidence>
<keyword evidence="2" id="KW-1185">Reference proteome</keyword>
<name>A0A7U2ML49_ASPFN</name>